<dbReference type="Proteomes" id="UP001153148">
    <property type="component" value="Unassembled WGS sequence"/>
</dbReference>
<organism evidence="2 3">
    <name type="scientific">Timema podura</name>
    <name type="common">Walking stick</name>
    <dbReference type="NCBI Taxonomy" id="61482"/>
    <lineage>
        <taxon>Eukaryota</taxon>
        <taxon>Metazoa</taxon>
        <taxon>Ecdysozoa</taxon>
        <taxon>Arthropoda</taxon>
        <taxon>Hexapoda</taxon>
        <taxon>Insecta</taxon>
        <taxon>Pterygota</taxon>
        <taxon>Neoptera</taxon>
        <taxon>Polyneoptera</taxon>
        <taxon>Phasmatodea</taxon>
        <taxon>Timematodea</taxon>
        <taxon>Timematoidea</taxon>
        <taxon>Timematidae</taxon>
        <taxon>Timema</taxon>
    </lineage>
</organism>
<accession>A0ABN7PT93</accession>
<evidence type="ECO:0000313" key="3">
    <source>
        <dbReference type="Proteomes" id="UP001153148"/>
    </source>
</evidence>
<feature type="non-terminal residue" evidence="2">
    <location>
        <position position="1"/>
    </location>
</feature>
<feature type="compositionally biased region" description="Polar residues" evidence="1">
    <location>
        <begin position="78"/>
        <end position="90"/>
    </location>
</feature>
<name>A0ABN7PT93_TIMPD</name>
<feature type="region of interest" description="Disordered" evidence="1">
    <location>
        <begin position="56"/>
        <end position="102"/>
    </location>
</feature>
<protein>
    <submittedName>
        <fullName evidence="2">Uncharacterized protein</fullName>
    </submittedName>
</protein>
<evidence type="ECO:0000256" key="1">
    <source>
        <dbReference type="SAM" id="MobiDB-lite"/>
    </source>
</evidence>
<comment type="caution">
    <text evidence="2">The sequence shown here is derived from an EMBL/GenBank/DDBJ whole genome shotgun (WGS) entry which is preliminary data.</text>
</comment>
<gene>
    <name evidence="2" type="ORF">TPAB3V08_LOCUS16334</name>
</gene>
<evidence type="ECO:0000313" key="2">
    <source>
        <dbReference type="EMBL" id="CAG2069392.1"/>
    </source>
</evidence>
<keyword evidence="3" id="KW-1185">Reference proteome</keyword>
<sequence>GNDNVPVGYEGVSLIEALNGPCPTRPVPLMVTLDVAETPDQDVALQAVEALNRSHLERTSSSKLRLATSPEDPELSRDSSTPEVSPTNIQCFGGQYLPRWDS</sequence>
<reference evidence="2" key="1">
    <citation type="submission" date="2021-03" db="EMBL/GenBank/DDBJ databases">
        <authorList>
            <person name="Tran Van P."/>
        </authorList>
    </citation>
    <scope>NUCLEOTIDE SEQUENCE</scope>
</reference>
<proteinExistence type="predicted"/>
<dbReference type="EMBL" id="CAJPIN010135356">
    <property type="protein sequence ID" value="CAG2069392.1"/>
    <property type="molecule type" value="Genomic_DNA"/>
</dbReference>